<dbReference type="EMBL" id="DXAJ01000093">
    <property type="protein sequence ID" value="HJA02933.1"/>
    <property type="molecule type" value="Genomic_DNA"/>
</dbReference>
<reference evidence="3" key="2">
    <citation type="submission" date="2021-04" db="EMBL/GenBank/DDBJ databases">
        <authorList>
            <person name="Gilroy R."/>
        </authorList>
    </citation>
    <scope>NUCLEOTIDE SEQUENCE</scope>
    <source>
        <strain evidence="3">CHK156-179</strain>
    </source>
</reference>
<dbReference type="PROSITE" id="PS50943">
    <property type="entry name" value="HTH_CROC1"/>
    <property type="match status" value="1"/>
</dbReference>
<accession>A0A9D2H1R6</accession>
<proteinExistence type="predicted"/>
<keyword evidence="1" id="KW-0812">Transmembrane</keyword>
<feature type="transmembrane region" description="Helical" evidence="1">
    <location>
        <begin position="106"/>
        <end position="131"/>
    </location>
</feature>
<dbReference type="CDD" id="cd00093">
    <property type="entry name" value="HTH_XRE"/>
    <property type="match status" value="1"/>
</dbReference>
<keyword evidence="1" id="KW-0472">Membrane</keyword>
<dbReference type="InterPro" id="IPR001387">
    <property type="entry name" value="Cro/C1-type_HTH"/>
</dbReference>
<evidence type="ECO:0000313" key="4">
    <source>
        <dbReference type="Proteomes" id="UP000824221"/>
    </source>
</evidence>
<dbReference type="Pfam" id="PF01381">
    <property type="entry name" value="HTH_3"/>
    <property type="match status" value="1"/>
</dbReference>
<comment type="caution">
    <text evidence="3">The sequence shown here is derived from an EMBL/GenBank/DDBJ whole genome shotgun (WGS) entry which is preliminary data.</text>
</comment>
<feature type="domain" description="HTH cro/C1-type" evidence="2">
    <location>
        <begin position="7"/>
        <end position="60"/>
    </location>
</feature>
<feature type="transmembrane region" description="Helical" evidence="1">
    <location>
        <begin position="143"/>
        <end position="162"/>
    </location>
</feature>
<name>A0A9D2H1R6_9FIRM</name>
<evidence type="ECO:0000256" key="1">
    <source>
        <dbReference type="SAM" id="Phobius"/>
    </source>
</evidence>
<organism evidence="3 4">
    <name type="scientific">Candidatus Gallimonas gallistercoris</name>
    <dbReference type="NCBI Taxonomy" id="2838602"/>
    <lineage>
        <taxon>Bacteria</taxon>
        <taxon>Bacillati</taxon>
        <taxon>Bacillota</taxon>
        <taxon>Clostridia</taxon>
        <taxon>Candidatus Gallimonas</taxon>
    </lineage>
</organism>
<evidence type="ECO:0000259" key="2">
    <source>
        <dbReference type="PROSITE" id="PS50943"/>
    </source>
</evidence>
<reference evidence="3" key="1">
    <citation type="journal article" date="2021" name="PeerJ">
        <title>Extensive microbial diversity within the chicken gut microbiome revealed by metagenomics and culture.</title>
        <authorList>
            <person name="Gilroy R."/>
            <person name="Ravi A."/>
            <person name="Getino M."/>
            <person name="Pursley I."/>
            <person name="Horton D.L."/>
            <person name="Alikhan N.F."/>
            <person name="Baker D."/>
            <person name="Gharbi K."/>
            <person name="Hall N."/>
            <person name="Watson M."/>
            <person name="Adriaenssens E.M."/>
            <person name="Foster-Nyarko E."/>
            <person name="Jarju S."/>
            <person name="Secka A."/>
            <person name="Antonio M."/>
            <person name="Oren A."/>
            <person name="Chaudhuri R.R."/>
            <person name="La Ragione R."/>
            <person name="Hildebrand F."/>
            <person name="Pallen M.J."/>
        </authorList>
    </citation>
    <scope>NUCLEOTIDE SEQUENCE</scope>
    <source>
        <strain evidence="3">CHK156-179</strain>
    </source>
</reference>
<keyword evidence="1" id="KW-1133">Transmembrane helix</keyword>
<evidence type="ECO:0000313" key="3">
    <source>
        <dbReference type="EMBL" id="HJA02933.1"/>
    </source>
</evidence>
<feature type="non-terminal residue" evidence="3">
    <location>
        <position position="163"/>
    </location>
</feature>
<gene>
    <name evidence="3" type="ORF">H9797_06140</name>
</gene>
<dbReference type="AlphaFoldDB" id="A0A9D2H1R6"/>
<dbReference type="InterPro" id="IPR010982">
    <property type="entry name" value="Lambda_DNA-bd_dom_sf"/>
</dbReference>
<dbReference type="SUPFAM" id="SSF47413">
    <property type="entry name" value="lambda repressor-like DNA-binding domains"/>
    <property type="match status" value="1"/>
</dbReference>
<dbReference type="Proteomes" id="UP000824221">
    <property type="component" value="Unassembled WGS sequence"/>
</dbReference>
<protein>
    <submittedName>
        <fullName evidence="3">Helix-turn-helix domain-containing protein</fullName>
    </submittedName>
</protein>
<dbReference type="Gene3D" id="1.10.260.40">
    <property type="entry name" value="lambda repressor-like DNA-binding domains"/>
    <property type="match status" value="1"/>
</dbReference>
<dbReference type="GO" id="GO:0003677">
    <property type="term" value="F:DNA binding"/>
    <property type="evidence" value="ECO:0007669"/>
    <property type="project" value="InterPro"/>
</dbReference>
<sequence length="163" mass="17668">MDTSEKIVDLRRALNLSQEELADRVGVARQTVVSWEQGARPSAFNRRRICEEFALPVNYFDADVVIDVFSEKKPSPALREEAPSGVCVPRAANALRRLGTLMRWGSVVLAGLLFVCVLVGVVLILCSAGVVKSGALVLLVNPGQIVFTVLLFSGIAAVFYSMC</sequence>
<dbReference type="SMART" id="SM00530">
    <property type="entry name" value="HTH_XRE"/>
    <property type="match status" value="1"/>
</dbReference>